<protein>
    <recommendedName>
        <fullName evidence="2">HMA domain-containing protein</fullName>
    </recommendedName>
</protein>
<sequence length="75" mass="7494">MSNTLTVSISGMTCGHCVASVTEEIESIAGVDSVDVALNAGGTSTATITSVRDLDEAEVSEAVAEAGYTLVSNNA</sequence>
<dbReference type="InterPro" id="IPR017969">
    <property type="entry name" value="Heavy-metal-associated_CS"/>
</dbReference>
<proteinExistence type="predicted"/>
<dbReference type="PROSITE" id="PS01047">
    <property type="entry name" value="HMA_1"/>
    <property type="match status" value="1"/>
</dbReference>
<dbReference type="Pfam" id="PF00403">
    <property type="entry name" value="HMA"/>
    <property type="match status" value="1"/>
</dbReference>
<organism evidence="3 4">
    <name type="scientific">Zhihengliuella salsuginis</name>
    <dbReference type="NCBI Taxonomy" id="578222"/>
    <lineage>
        <taxon>Bacteria</taxon>
        <taxon>Bacillati</taxon>
        <taxon>Actinomycetota</taxon>
        <taxon>Actinomycetes</taxon>
        <taxon>Micrococcales</taxon>
        <taxon>Micrococcaceae</taxon>
        <taxon>Zhihengliuella</taxon>
    </lineage>
</organism>
<dbReference type="CDD" id="cd00371">
    <property type="entry name" value="HMA"/>
    <property type="match status" value="1"/>
</dbReference>
<evidence type="ECO:0000313" key="4">
    <source>
        <dbReference type="Proteomes" id="UP000642819"/>
    </source>
</evidence>
<keyword evidence="4" id="KW-1185">Reference proteome</keyword>
<evidence type="ECO:0000313" key="3">
    <source>
        <dbReference type="EMBL" id="GHD13337.1"/>
    </source>
</evidence>
<feature type="domain" description="HMA" evidence="2">
    <location>
        <begin position="3"/>
        <end position="71"/>
    </location>
</feature>
<dbReference type="EMBL" id="BMXK01000017">
    <property type="protein sequence ID" value="GHD13337.1"/>
    <property type="molecule type" value="Genomic_DNA"/>
</dbReference>
<keyword evidence="1" id="KW-0479">Metal-binding</keyword>
<dbReference type="InterPro" id="IPR006121">
    <property type="entry name" value="HMA_dom"/>
</dbReference>
<evidence type="ECO:0000256" key="1">
    <source>
        <dbReference type="ARBA" id="ARBA00022723"/>
    </source>
</evidence>
<dbReference type="InterPro" id="IPR036163">
    <property type="entry name" value="HMA_dom_sf"/>
</dbReference>
<dbReference type="SUPFAM" id="SSF55008">
    <property type="entry name" value="HMA, heavy metal-associated domain"/>
    <property type="match status" value="1"/>
</dbReference>
<accession>A0ABQ3GNE3</accession>
<gene>
    <name evidence="3" type="ORF">GCM10008096_29410</name>
</gene>
<name>A0ABQ3GNE3_9MICC</name>
<dbReference type="Proteomes" id="UP000642819">
    <property type="component" value="Unassembled WGS sequence"/>
</dbReference>
<comment type="caution">
    <text evidence="3">The sequence shown here is derived from an EMBL/GenBank/DDBJ whole genome shotgun (WGS) entry which is preliminary data.</text>
</comment>
<dbReference type="Gene3D" id="3.30.70.100">
    <property type="match status" value="1"/>
</dbReference>
<evidence type="ECO:0000259" key="2">
    <source>
        <dbReference type="PROSITE" id="PS50846"/>
    </source>
</evidence>
<dbReference type="PROSITE" id="PS50846">
    <property type="entry name" value="HMA_2"/>
    <property type="match status" value="1"/>
</dbReference>
<reference evidence="4" key="1">
    <citation type="journal article" date="2019" name="Int. J. Syst. Evol. Microbiol.">
        <title>The Global Catalogue of Microorganisms (GCM) 10K type strain sequencing project: providing services to taxonomists for standard genome sequencing and annotation.</title>
        <authorList>
            <consortium name="The Broad Institute Genomics Platform"/>
            <consortium name="The Broad Institute Genome Sequencing Center for Infectious Disease"/>
            <person name="Wu L."/>
            <person name="Ma J."/>
        </authorList>
    </citation>
    <scope>NUCLEOTIDE SEQUENCE [LARGE SCALE GENOMIC DNA]</scope>
    <source>
        <strain evidence="4">KCTC 19466</strain>
    </source>
</reference>
<dbReference type="RefSeq" id="WP_189351459.1">
    <property type="nucleotide sequence ID" value="NZ_BMXK01000017.1"/>
</dbReference>